<comment type="subcellular location">
    <subcellularLocation>
        <location evidence="1">Membrane</location>
        <topology evidence="1">Multi-pass membrane protein</topology>
    </subcellularLocation>
</comment>
<dbReference type="SUPFAM" id="SSF103473">
    <property type="entry name" value="MFS general substrate transporter"/>
    <property type="match status" value="1"/>
</dbReference>
<sequence>MSDTTSTEEDLAPKPPKDNYKFVYLTFLCLGMAILLPWNSLIMALDYFEANLPGHDINFVVSILSNGPLFITNLLMIILAPYFPDKITTIVTMLMLCGLTIALPLFPELIDSLETLWIIIFIAIIVISCVNGVMQCCAFGYTASIPGNYIGPLNTGCAVSGLAVSIARAFSLLIFPTKDDPNDPNYFRGALVYFILGVLTLVLGIFMLLYLPYTRYFKSNYFEFHTKRRHSSYDTLEVLDPKNNGTIGVTEENNNLLEIEEENKSNPNKMESLSYMFKIHNTLLITGYGLVIIYIQTFCVFPAVLLEGNIDFISSKAWEVWFIISLYNFADTVSRFVSEYKVVLTVNTSALATLLRCIPIGFAFLSAYDIVFFRHDAFKIINILIIGFTNGYIGNCQMMLSVDKAKAQDKVITSKFMALFLVLGITLGSIVSSFGITKLFDSE</sequence>
<comment type="caution">
    <text evidence="8">The sequence shown here is derived from an EMBL/GenBank/DDBJ whole genome shotgun (WGS) entry which is preliminary data.</text>
</comment>
<feature type="transmembrane region" description="Helical" evidence="7">
    <location>
        <begin position="87"/>
        <end position="106"/>
    </location>
</feature>
<evidence type="ECO:0008006" key="10">
    <source>
        <dbReference type="Google" id="ProtNLM"/>
    </source>
</evidence>
<dbReference type="PANTHER" id="PTHR10332">
    <property type="entry name" value="EQUILIBRATIVE NUCLEOSIDE TRANSPORTER"/>
    <property type="match status" value="1"/>
</dbReference>
<dbReference type="PRINTS" id="PR01130">
    <property type="entry name" value="DERENTRNSPRT"/>
</dbReference>
<comment type="similarity">
    <text evidence="2">Belongs to the SLC29A/ENT transporter (TC 2.A.57) family.</text>
</comment>
<organism evidence="8 9">
    <name type="scientific">Euplotes crassus</name>
    <dbReference type="NCBI Taxonomy" id="5936"/>
    <lineage>
        <taxon>Eukaryota</taxon>
        <taxon>Sar</taxon>
        <taxon>Alveolata</taxon>
        <taxon>Ciliophora</taxon>
        <taxon>Intramacronucleata</taxon>
        <taxon>Spirotrichea</taxon>
        <taxon>Hypotrichia</taxon>
        <taxon>Euplotida</taxon>
        <taxon>Euplotidae</taxon>
        <taxon>Moneuplotes</taxon>
    </lineage>
</organism>
<name>A0AAD1UEK8_EUPCR</name>
<feature type="transmembrane region" description="Helical" evidence="7">
    <location>
        <begin position="416"/>
        <end position="436"/>
    </location>
</feature>
<accession>A0AAD1UEK8</accession>
<feature type="transmembrane region" description="Helical" evidence="7">
    <location>
        <begin position="153"/>
        <end position="175"/>
    </location>
</feature>
<dbReference type="EMBL" id="CAMPGE010008974">
    <property type="protein sequence ID" value="CAI2367853.1"/>
    <property type="molecule type" value="Genomic_DNA"/>
</dbReference>
<dbReference type="Pfam" id="PF01733">
    <property type="entry name" value="Nucleoside_tran"/>
    <property type="match status" value="1"/>
</dbReference>
<feature type="transmembrane region" description="Helical" evidence="7">
    <location>
        <begin position="342"/>
        <end position="365"/>
    </location>
</feature>
<feature type="transmembrane region" description="Helical" evidence="7">
    <location>
        <begin position="190"/>
        <end position="211"/>
    </location>
</feature>
<feature type="transmembrane region" description="Helical" evidence="7">
    <location>
        <begin position="22"/>
        <end position="45"/>
    </location>
</feature>
<dbReference type="Gene3D" id="1.20.1250.20">
    <property type="entry name" value="MFS general substrate transporter like domains"/>
    <property type="match status" value="1"/>
</dbReference>
<feature type="transmembrane region" description="Helical" evidence="7">
    <location>
        <begin position="57"/>
        <end position="80"/>
    </location>
</feature>
<reference evidence="8" key="1">
    <citation type="submission" date="2023-07" db="EMBL/GenBank/DDBJ databases">
        <authorList>
            <consortium name="AG Swart"/>
            <person name="Singh M."/>
            <person name="Singh A."/>
            <person name="Seah K."/>
            <person name="Emmerich C."/>
        </authorList>
    </citation>
    <scope>NUCLEOTIDE SEQUENCE</scope>
    <source>
        <strain evidence="8">DP1</strain>
    </source>
</reference>
<feature type="transmembrane region" description="Helical" evidence="7">
    <location>
        <begin position="377"/>
        <end position="395"/>
    </location>
</feature>
<dbReference type="GO" id="GO:0005337">
    <property type="term" value="F:nucleoside transmembrane transporter activity"/>
    <property type="evidence" value="ECO:0007669"/>
    <property type="project" value="InterPro"/>
</dbReference>
<evidence type="ECO:0000313" key="8">
    <source>
        <dbReference type="EMBL" id="CAI2367853.1"/>
    </source>
</evidence>
<evidence type="ECO:0000256" key="1">
    <source>
        <dbReference type="ARBA" id="ARBA00004141"/>
    </source>
</evidence>
<feature type="transmembrane region" description="Helical" evidence="7">
    <location>
        <begin position="283"/>
        <end position="306"/>
    </location>
</feature>
<dbReference type="GO" id="GO:0005886">
    <property type="term" value="C:plasma membrane"/>
    <property type="evidence" value="ECO:0007669"/>
    <property type="project" value="TreeGrafter"/>
</dbReference>
<keyword evidence="5 7" id="KW-1133">Transmembrane helix</keyword>
<dbReference type="PANTHER" id="PTHR10332:SF10">
    <property type="entry name" value="EQUILIBRATIVE NUCLEOSIDE TRANSPORTER 4"/>
    <property type="match status" value="1"/>
</dbReference>
<protein>
    <recommendedName>
        <fullName evidence="10">Equilibrative nucleoside transporter 1</fullName>
    </recommendedName>
</protein>
<dbReference type="InterPro" id="IPR036259">
    <property type="entry name" value="MFS_trans_sf"/>
</dbReference>
<keyword evidence="6 7" id="KW-0472">Membrane</keyword>
<evidence type="ECO:0000256" key="6">
    <source>
        <dbReference type="ARBA" id="ARBA00023136"/>
    </source>
</evidence>
<feature type="transmembrane region" description="Helical" evidence="7">
    <location>
        <begin position="118"/>
        <end position="141"/>
    </location>
</feature>
<dbReference type="InterPro" id="IPR002259">
    <property type="entry name" value="Eqnu_transpt"/>
</dbReference>
<evidence type="ECO:0000313" key="9">
    <source>
        <dbReference type="Proteomes" id="UP001295684"/>
    </source>
</evidence>
<dbReference type="Proteomes" id="UP001295684">
    <property type="component" value="Unassembled WGS sequence"/>
</dbReference>
<keyword evidence="9" id="KW-1185">Reference proteome</keyword>
<keyword evidence="3" id="KW-0813">Transport</keyword>
<evidence type="ECO:0000256" key="4">
    <source>
        <dbReference type="ARBA" id="ARBA00022692"/>
    </source>
</evidence>
<proteinExistence type="inferred from homology"/>
<evidence type="ECO:0000256" key="7">
    <source>
        <dbReference type="SAM" id="Phobius"/>
    </source>
</evidence>
<evidence type="ECO:0000256" key="3">
    <source>
        <dbReference type="ARBA" id="ARBA00022448"/>
    </source>
</evidence>
<gene>
    <name evidence="8" type="ORF">ECRASSUSDP1_LOCUS9141</name>
</gene>
<keyword evidence="4 7" id="KW-0812">Transmembrane</keyword>
<dbReference type="AlphaFoldDB" id="A0AAD1UEK8"/>
<evidence type="ECO:0000256" key="2">
    <source>
        <dbReference type="ARBA" id="ARBA00007965"/>
    </source>
</evidence>
<evidence type="ECO:0000256" key="5">
    <source>
        <dbReference type="ARBA" id="ARBA00022989"/>
    </source>
</evidence>